<keyword evidence="2" id="KW-1185">Reference proteome</keyword>
<evidence type="ECO:0000313" key="2">
    <source>
        <dbReference type="Proteomes" id="UP000593577"/>
    </source>
</evidence>
<evidence type="ECO:0000313" key="1">
    <source>
        <dbReference type="EMBL" id="MBA0684325.1"/>
    </source>
</evidence>
<dbReference type="Proteomes" id="UP000593577">
    <property type="component" value="Unassembled WGS sequence"/>
</dbReference>
<protein>
    <submittedName>
        <fullName evidence="1">Uncharacterized protein</fullName>
    </submittedName>
</protein>
<dbReference type="EMBL" id="JABFAA010000006">
    <property type="protein sequence ID" value="MBA0684325.1"/>
    <property type="molecule type" value="Genomic_DNA"/>
</dbReference>
<reference evidence="1 2" key="1">
    <citation type="journal article" date="2019" name="Genome Biol. Evol.">
        <title>Insights into the evolution of the New World diploid cottons (Gossypium, subgenus Houzingenia) based on genome sequencing.</title>
        <authorList>
            <person name="Grover C.E."/>
            <person name="Arick M.A. 2nd"/>
            <person name="Thrash A."/>
            <person name="Conover J.L."/>
            <person name="Sanders W.S."/>
            <person name="Peterson D.G."/>
            <person name="Frelichowski J.E."/>
            <person name="Scheffler J.A."/>
            <person name="Scheffler B.E."/>
            <person name="Wendel J.F."/>
        </authorList>
    </citation>
    <scope>NUCLEOTIDE SEQUENCE [LARGE SCALE GENOMIC DNA]</scope>
    <source>
        <strain evidence="1">185</strain>
        <tissue evidence="1">Leaf</tissue>
    </source>
</reference>
<organism evidence="1 2">
    <name type="scientific">Gossypium aridum</name>
    <name type="common">American cotton</name>
    <name type="synonym">Erioxylum aridum</name>
    <dbReference type="NCBI Taxonomy" id="34290"/>
    <lineage>
        <taxon>Eukaryota</taxon>
        <taxon>Viridiplantae</taxon>
        <taxon>Streptophyta</taxon>
        <taxon>Embryophyta</taxon>
        <taxon>Tracheophyta</taxon>
        <taxon>Spermatophyta</taxon>
        <taxon>Magnoliopsida</taxon>
        <taxon>eudicotyledons</taxon>
        <taxon>Gunneridae</taxon>
        <taxon>Pentapetalae</taxon>
        <taxon>rosids</taxon>
        <taxon>malvids</taxon>
        <taxon>Malvales</taxon>
        <taxon>Malvaceae</taxon>
        <taxon>Malvoideae</taxon>
        <taxon>Gossypium</taxon>
    </lineage>
</organism>
<proteinExistence type="predicted"/>
<name>A0A7J8XAL8_GOSAI</name>
<accession>A0A7J8XAL8</accession>
<gene>
    <name evidence="1" type="ORF">Goari_025917</name>
</gene>
<sequence>MPILILIPRLLMILIKQKKWL</sequence>
<comment type="caution">
    <text evidence="1">The sequence shown here is derived from an EMBL/GenBank/DDBJ whole genome shotgun (WGS) entry which is preliminary data.</text>
</comment>
<dbReference type="AlphaFoldDB" id="A0A7J8XAL8"/>